<comment type="catalytic activity">
    <reaction evidence="1">
        <text>ATP + protein L-histidine = ADP + protein N-phospho-L-histidine.</text>
        <dbReference type="EC" id="2.7.13.3"/>
    </reaction>
</comment>
<dbReference type="SUPFAM" id="SSF47384">
    <property type="entry name" value="Homodimeric domain of signal transducing histidine kinase"/>
    <property type="match status" value="1"/>
</dbReference>
<dbReference type="KEGG" id="tee:Tel_07155"/>
<evidence type="ECO:0000256" key="4">
    <source>
        <dbReference type="PROSITE-ProRule" id="PRU00169"/>
    </source>
</evidence>
<dbReference type="SMART" id="SM00448">
    <property type="entry name" value="REC"/>
    <property type="match status" value="1"/>
</dbReference>
<dbReference type="PROSITE" id="PS50110">
    <property type="entry name" value="RESPONSE_REGULATORY"/>
    <property type="match status" value="1"/>
</dbReference>
<dbReference type="PROSITE" id="PS50109">
    <property type="entry name" value="HIS_KIN"/>
    <property type="match status" value="1"/>
</dbReference>
<dbReference type="SMART" id="SM00387">
    <property type="entry name" value="HATPase_c"/>
    <property type="match status" value="1"/>
</dbReference>
<protein>
    <recommendedName>
        <fullName evidence="2">histidine kinase</fullName>
        <ecNumber evidence="2">2.7.13.3</ecNumber>
    </recommendedName>
</protein>
<dbReference type="Pfam" id="PF00072">
    <property type="entry name" value="Response_reg"/>
    <property type="match status" value="1"/>
</dbReference>
<evidence type="ECO:0000313" key="8">
    <source>
        <dbReference type="Proteomes" id="UP000055136"/>
    </source>
</evidence>
<dbReference type="Proteomes" id="UP000055136">
    <property type="component" value="Chromosome"/>
</dbReference>
<feature type="domain" description="Histidine kinase" evidence="5">
    <location>
        <begin position="153"/>
        <end position="397"/>
    </location>
</feature>
<dbReference type="AlphaFoldDB" id="A0A0S2TCU9"/>
<evidence type="ECO:0000259" key="6">
    <source>
        <dbReference type="PROSITE" id="PS50110"/>
    </source>
</evidence>
<dbReference type="Pfam" id="PF02518">
    <property type="entry name" value="HATPase_c"/>
    <property type="match status" value="1"/>
</dbReference>
<dbReference type="InterPro" id="IPR036890">
    <property type="entry name" value="HATPase_C_sf"/>
</dbReference>
<dbReference type="InterPro" id="IPR003661">
    <property type="entry name" value="HisK_dim/P_dom"/>
</dbReference>
<keyword evidence="8" id="KW-1185">Reference proteome</keyword>
<dbReference type="STRING" id="1748243.Tel_07155"/>
<accession>A0A0S2TCU9</accession>
<dbReference type="PRINTS" id="PR00344">
    <property type="entry name" value="BCTRLSENSOR"/>
</dbReference>
<keyword evidence="3 4" id="KW-0597">Phosphoprotein</keyword>
<dbReference type="EC" id="2.7.13.3" evidence="2"/>
<name>A0A0S2TCU9_9GAMM</name>
<dbReference type="Gene3D" id="3.40.50.2300">
    <property type="match status" value="1"/>
</dbReference>
<dbReference type="Gene3D" id="1.10.287.130">
    <property type="match status" value="1"/>
</dbReference>
<evidence type="ECO:0000259" key="5">
    <source>
        <dbReference type="PROSITE" id="PS50109"/>
    </source>
</evidence>
<dbReference type="Gene3D" id="3.30.565.10">
    <property type="entry name" value="Histidine kinase-like ATPase, C-terminal domain"/>
    <property type="match status" value="1"/>
</dbReference>
<dbReference type="SUPFAM" id="SSF55874">
    <property type="entry name" value="ATPase domain of HSP90 chaperone/DNA topoisomerase II/histidine kinase"/>
    <property type="match status" value="1"/>
</dbReference>
<dbReference type="InterPro" id="IPR036097">
    <property type="entry name" value="HisK_dim/P_sf"/>
</dbReference>
<reference evidence="7" key="1">
    <citation type="submission" date="2015-10" db="EMBL/GenBank/DDBJ databases">
        <title>Description of Candidatus Tenderia electrophaga gen. nov, sp. nov., an Uncultivated Electroautotroph from a Biocathode Enrichment.</title>
        <authorList>
            <person name="Eddie B.J."/>
            <person name="Malanoski A.P."/>
            <person name="Wang Z."/>
            <person name="Hall R.J."/>
            <person name="Oh S.D."/>
            <person name="Heiner C."/>
            <person name="Lin B."/>
            <person name="Strycharz-Glaven S.M."/>
        </authorList>
    </citation>
    <scope>NUCLEOTIDE SEQUENCE [LARGE SCALE GENOMIC DNA]</scope>
    <source>
        <strain evidence="7">NRL1</strain>
    </source>
</reference>
<evidence type="ECO:0000256" key="1">
    <source>
        <dbReference type="ARBA" id="ARBA00000085"/>
    </source>
</evidence>
<dbReference type="PANTHER" id="PTHR43065:SF50">
    <property type="entry name" value="HISTIDINE KINASE"/>
    <property type="match status" value="1"/>
</dbReference>
<dbReference type="PANTHER" id="PTHR43065">
    <property type="entry name" value="SENSOR HISTIDINE KINASE"/>
    <property type="match status" value="1"/>
</dbReference>
<dbReference type="EMBL" id="CP013099">
    <property type="protein sequence ID" value="ALP52948.1"/>
    <property type="molecule type" value="Genomic_DNA"/>
</dbReference>
<evidence type="ECO:0000256" key="2">
    <source>
        <dbReference type="ARBA" id="ARBA00012438"/>
    </source>
</evidence>
<feature type="modified residue" description="4-aspartylphosphate" evidence="4">
    <location>
        <position position="57"/>
    </location>
</feature>
<gene>
    <name evidence="7" type="ORF">Tel_07155</name>
</gene>
<feature type="domain" description="Response regulatory" evidence="6">
    <location>
        <begin position="7"/>
        <end position="122"/>
    </location>
</feature>
<dbReference type="SUPFAM" id="SSF52172">
    <property type="entry name" value="CheY-like"/>
    <property type="match status" value="1"/>
</dbReference>
<dbReference type="CDD" id="cd17534">
    <property type="entry name" value="REC_DC-like"/>
    <property type="match status" value="1"/>
</dbReference>
<dbReference type="InterPro" id="IPR004358">
    <property type="entry name" value="Sig_transdc_His_kin-like_C"/>
</dbReference>
<evidence type="ECO:0000313" key="7">
    <source>
        <dbReference type="EMBL" id="ALP52948.1"/>
    </source>
</evidence>
<dbReference type="CDD" id="cd00082">
    <property type="entry name" value="HisKA"/>
    <property type="match status" value="1"/>
</dbReference>
<evidence type="ECO:0000256" key="3">
    <source>
        <dbReference type="ARBA" id="ARBA00022553"/>
    </source>
</evidence>
<dbReference type="GO" id="GO:0000155">
    <property type="term" value="F:phosphorelay sensor kinase activity"/>
    <property type="evidence" value="ECO:0007669"/>
    <property type="project" value="InterPro"/>
</dbReference>
<dbReference type="InterPro" id="IPR005467">
    <property type="entry name" value="His_kinase_dom"/>
</dbReference>
<organism evidence="7 8">
    <name type="scientific">Candidatus Tenderia electrophaga</name>
    <dbReference type="NCBI Taxonomy" id="1748243"/>
    <lineage>
        <taxon>Bacteria</taxon>
        <taxon>Pseudomonadati</taxon>
        <taxon>Pseudomonadota</taxon>
        <taxon>Gammaproteobacteria</taxon>
        <taxon>Candidatus Tenderiales</taxon>
        <taxon>Candidatus Tenderiaceae</taxon>
        <taxon>Candidatus Tenderia</taxon>
    </lineage>
</organism>
<dbReference type="InterPro" id="IPR001789">
    <property type="entry name" value="Sig_transdc_resp-reg_receiver"/>
</dbReference>
<sequence>MEQLRTEILVVEDDSDIANHLCINLEALGYGVAGKTGNGEEAVALALKLKPHLVIMDIVLDGELDGIDAAETILSNHEVPVLYLTSYDETRLLDRAKITEPYAYLLKPYRERELHIAIEIALHKYTKDSEIKEVKEQLLQAEKLATIGQLAAGVAHEINNPIGYINSNLGALKKYLADILKLVNAYRNAEAHLVDEHVIAHLREIKSNIDLDYLLEDMGDLVSESQEGINRVTKIVQDLKDFSRAHKDEWMYSDIHQGIDSTLNIVHNELKYKAEIVKNYGDLPHVECIPSQLNQVFTNLLVNAAHAIEDHGTITITTSVADGEYIQVKIADDGSGIEPEIAEKIFNPFFSTKPVGKGTGLGLSLSESIIDKHNGRISVDSTPGLGTVFTVTIPLNHEIDGGADGDVEIL</sequence>
<dbReference type="InterPro" id="IPR003594">
    <property type="entry name" value="HATPase_dom"/>
</dbReference>
<proteinExistence type="predicted"/>
<dbReference type="InterPro" id="IPR011006">
    <property type="entry name" value="CheY-like_superfamily"/>
</dbReference>